<dbReference type="InterPro" id="IPR051683">
    <property type="entry name" value="Enoyl-CoA_Hydratase/Isomerase"/>
</dbReference>
<dbReference type="GO" id="GO:0008300">
    <property type="term" value="P:isoprenoid catabolic process"/>
    <property type="evidence" value="ECO:0007669"/>
    <property type="project" value="TreeGrafter"/>
</dbReference>
<gene>
    <name evidence="2" type="ORF">ACA1_390280</name>
</gene>
<dbReference type="STRING" id="1257118.L8GNU7"/>
<keyword evidence="3" id="KW-1185">Reference proteome</keyword>
<organism evidence="2 3">
    <name type="scientific">Acanthamoeba castellanii (strain ATCC 30010 / Neff)</name>
    <dbReference type="NCBI Taxonomy" id="1257118"/>
    <lineage>
        <taxon>Eukaryota</taxon>
        <taxon>Amoebozoa</taxon>
        <taxon>Discosea</taxon>
        <taxon>Longamoebia</taxon>
        <taxon>Centramoebida</taxon>
        <taxon>Acanthamoebidae</taxon>
        <taxon>Acanthamoeba</taxon>
    </lineage>
</organism>
<dbReference type="Proteomes" id="UP000011083">
    <property type="component" value="Unassembled WGS sequence"/>
</dbReference>
<dbReference type="InterPro" id="IPR001753">
    <property type="entry name" value="Enoyl-CoA_hydra/iso"/>
</dbReference>
<dbReference type="AlphaFoldDB" id="L8GNU7"/>
<dbReference type="InterPro" id="IPR029045">
    <property type="entry name" value="ClpP/crotonase-like_dom_sf"/>
</dbReference>
<dbReference type="SUPFAM" id="SSF52096">
    <property type="entry name" value="ClpP/crotonase"/>
    <property type="match status" value="1"/>
</dbReference>
<comment type="similarity">
    <text evidence="1">Belongs to the enoyl-CoA hydratase/isomerase family.</text>
</comment>
<sequence>MRRATLKVVVGRGAVRSWQLPASFGRRAFTTAAASTEVKQKYDFINVEDKGEVRWVSLNRPDTHNAFNELVIGEITDAFRTIQRDAAQEKFRAVVLTGNGKSFSAGADLNWMKKMASYTQVRRHSSILSSHHPER</sequence>
<name>L8GNU7_ACACF</name>
<dbReference type="OrthoDB" id="2018133at2759"/>
<dbReference type="KEGG" id="acan:ACA1_390280"/>
<dbReference type="GeneID" id="14915364"/>
<dbReference type="Gene3D" id="3.90.226.10">
    <property type="entry name" value="2-enoyl-CoA Hydratase, Chain A, domain 1"/>
    <property type="match status" value="1"/>
</dbReference>
<protein>
    <submittedName>
        <fullName evidence="2">Uncharacterized protein</fullName>
    </submittedName>
</protein>
<dbReference type="PANTHER" id="PTHR42964:SF1">
    <property type="entry name" value="POLYKETIDE BIOSYNTHESIS ENOYL-COA HYDRATASE PKSH-RELATED"/>
    <property type="match status" value="1"/>
</dbReference>
<accession>L8GNU7</accession>
<evidence type="ECO:0000313" key="3">
    <source>
        <dbReference type="Proteomes" id="UP000011083"/>
    </source>
</evidence>
<dbReference type="EMBL" id="KB008044">
    <property type="protein sequence ID" value="ELR14714.1"/>
    <property type="molecule type" value="Genomic_DNA"/>
</dbReference>
<dbReference type="VEuPathDB" id="AmoebaDB:ACA1_390280"/>
<dbReference type="PANTHER" id="PTHR42964">
    <property type="entry name" value="ENOYL-COA HYDRATASE"/>
    <property type="match status" value="1"/>
</dbReference>
<evidence type="ECO:0000313" key="2">
    <source>
        <dbReference type="EMBL" id="ELR14714.1"/>
    </source>
</evidence>
<dbReference type="Pfam" id="PF00378">
    <property type="entry name" value="ECH_1"/>
    <property type="match status" value="1"/>
</dbReference>
<reference evidence="2 3" key="1">
    <citation type="journal article" date="2013" name="Genome Biol.">
        <title>Genome of Acanthamoeba castellanii highlights extensive lateral gene transfer and early evolution of tyrosine kinase signaling.</title>
        <authorList>
            <person name="Clarke M."/>
            <person name="Lohan A.J."/>
            <person name="Liu B."/>
            <person name="Lagkouvardos I."/>
            <person name="Roy S."/>
            <person name="Zafar N."/>
            <person name="Bertelli C."/>
            <person name="Schilde C."/>
            <person name="Kianianmomeni A."/>
            <person name="Burglin T.R."/>
            <person name="Frech C."/>
            <person name="Turcotte B."/>
            <person name="Kopec K.O."/>
            <person name="Synnott J.M."/>
            <person name="Choo C."/>
            <person name="Paponov I."/>
            <person name="Finkler A."/>
            <person name="Soon Heng Tan C."/>
            <person name="Hutchins A.P."/>
            <person name="Weinmeier T."/>
            <person name="Rattei T."/>
            <person name="Chu J.S."/>
            <person name="Gimenez G."/>
            <person name="Irimia M."/>
            <person name="Rigden D.J."/>
            <person name="Fitzpatrick D.A."/>
            <person name="Lorenzo-Morales J."/>
            <person name="Bateman A."/>
            <person name="Chiu C.H."/>
            <person name="Tang P."/>
            <person name="Hegemann P."/>
            <person name="Fromm H."/>
            <person name="Raoult D."/>
            <person name="Greub G."/>
            <person name="Miranda-Saavedra D."/>
            <person name="Chen N."/>
            <person name="Nash P."/>
            <person name="Ginger M.L."/>
            <person name="Horn M."/>
            <person name="Schaap P."/>
            <person name="Caler L."/>
            <person name="Loftus B."/>
        </authorList>
    </citation>
    <scope>NUCLEOTIDE SEQUENCE [LARGE SCALE GENOMIC DNA]</scope>
    <source>
        <strain evidence="2 3">Neff</strain>
    </source>
</reference>
<dbReference type="CDD" id="cd06558">
    <property type="entry name" value="crotonase-like"/>
    <property type="match status" value="1"/>
</dbReference>
<dbReference type="RefSeq" id="XP_004336727.1">
    <property type="nucleotide sequence ID" value="XM_004336679.1"/>
</dbReference>
<proteinExistence type="inferred from homology"/>
<evidence type="ECO:0000256" key="1">
    <source>
        <dbReference type="ARBA" id="ARBA00005254"/>
    </source>
</evidence>